<organism evidence="7 8">
    <name type="scientific">Shewanella salipaludis</name>
    <dbReference type="NCBI Taxonomy" id="2723052"/>
    <lineage>
        <taxon>Bacteria</taxon>
        <taxon>Pseudomonadati</taxon>
        <taxon>Pseudomonadota</taxon>
        <taxon>Gammaproteobacteria</taxon>
        <taxon>Alteromonadales</taxon>
        <taxon>Shewanellaceae</taxon>
        <taxon>Shewanella</taxon>
    </lineage>
</organism>
<protein>
    <submittedName>
        <fullName evidence="7">Response regulator transcription factor</fullName>
    </submittedName>
</protein>
<sequence>MNSPQDETGSRHPEPQRPGQSISVGLVEDQQLVRQGIASLLEISEHIRVCWQAENGQQALSLLAQTPVDVLLSDIRMPRLDGIGMLQRLRADGNPVPVLMLTTFDDNELFLGSIDAGANGFLLKDVSLDKLCHAITQVAAGGCLIEPEVLQQLQEHRLQDGKAHNPLSERETDILRLIAGGLANKEIAAQVFLAEGTVKNHVSNILAKLDCRDRTQAVLLALAQGLI</sequence>
<feature type="modified residue" description="4-aspartylphosphate" evidence="3">
    <location>
        <position position="74"/>
    </location>
</feature>
<keyword evidence="2" id="KW-0238">DNA-binding</keyword>
<dbReference type="EMBL" id="JAAXYH010000007">
    <property type="protein sequence ID" value="NMH65817.1"/>
    <property type="molecule type" value="Genomic_DNA"/>
</dbReference>
<evidence type="ECO:0000313" key="7">
    <source>
        <dbReference type="EMBL" id="NMH65817.1"/>
    </source>
</evidence>
<evidence type="ECO:0000259" key="6">
    <source>
        <dbReference type="PROSITE" id="PS50110"/>
    </source>
</evidence>
<dbReference type="SMART" id="SM00448">
    <property type="entry name" value="REC"/>
    <property type="match status" value="1"/>
</dbReference>
<dbReference type="AlphaFoldDB" id="A0A972FUC5"/>
<dbReference type="Gene3D" id="3.40.50.2300">
    <property type="match status" value="1"/>
</dbReference>
<dbReference type="PROSITE" id="PS50110">
    <property type="entry name" value="RESPONSE_REGULATORY"/>
    <property type="match status" value="1"/>
</dbReference>
<feature type="region of interest" description="Disordered" evidence="4">
    <location>
        <begin position="1"/>
        <end position="22"/>
    </location>
</feature>
<dbReference type="PROSITE" id="PS00622">
    <property type="entry name" value="HTH_LUXR_1"/>
    <property type="match status" value="1"/>
</dbReference>
<dbReference type="Pfam" id="PF00072">
    <property type="entry name" value="Response_reg"/>
    <property type="match status" value="1"/>
</dbReference>
<dbReference type="InterPro" id="IPR058245">
    <property type="entry name" value="NreC/VraR/RcsB-like_REC"/>
</dbReference>
<reference evidence="7" key="1">
    <citation type="submission" date="2020-04" db="EMBL/GenBank/DDBJ databases">
        <title>Description of Shewanella salipaludis sp. nov., isolated from a salt marsh.</title>
        <authorList>
            <person name="Park S."/>
            <person name="Yoon J.-H."/>
        </authorList>
    </citation>
    <scope>NUCLEOTIDE SEQUENCE</scope>
    <source>
        <strain evidence="7">SHSM-M6</strain>
    </source>
</reference>
<dbReference type="SMART" id="SM00421">
    <property type="entry name" value="HTH_LUXR"/>
    <property type="match status" value="1"/>
</dbReference>
<comment type="caution">
    <text evidence="7">The sequence shown here is derived from an EMBL/GenBank/DDBJ whole genome shotgun (WGS) entry which is preliminary data.</text>
</comment>
<evidence type="ECO:0000259" key="5">
    <source>
        <dbReference type="PROSITE" id="PS50043"/>
    </source>
</evidence>
<dbReference type="GO" id="GO:0003677">
    <property type="term" value="F:DNA binding"/>
    <property type="evidence" value="ECO:0007669"/>
    <property type="project" value="UniProtKB-KW"/>
</dbReference>
<dbReference type="PANTHER" id="PTHR43214">
    <property type="entry name" value="TWO-COMPONENT RESPONSE REGULATOR"/>
    <property type="match status" value="1"/>
</dbReference>
<name>A0A972FUC5_9GAMM</name>
<gene>
    <name evidence="7" type="ORF">HC757_11675</name>
</gene>
<dbReference type="CDD" id="cd06170">
    <property type="entry name" value="LuxR_C_like"/>
    <property type="match status" value="1"/>
</dbReference>
<dbReference type="InterPro" id="IPR001789">
    <property type="entry name" value="Sig_transdc_resp-reg_receiver"/>
</dbReference>
<evidence type="ECO:0000256" key="2">
    <source>
        <dbReference type="ARBA" id="ARBA00023125"/>
    </source>
</evidence>
<dbReference type="Proteomes" id="UP000737113">
    <property type="component" value="Unassembled WGS sequence"/>
</dbReference>
<dbReference type="CDD" id="cd17535">
    <property type="entry name" value="REC_NarL-like"/>
    <property type="match status" value="1"/>
</dbReference>
<evidence type="ECO:0000313" key="8">
    <source>
        <dbReference type="Proteomes" id="UP000737113"/>
    </source>
</evidence>
<dbReference type="SUPFAM" id="SSF52172">
    <property type="entry name" value="CheY-like"/>
    <property type="match status" value="1"/>
</dbReference>
<dbReference type="InterPro" id="IPR039420">
    <property type="entry name" value="WalR-like"/>
</dbReference>
<feature type="domain" description="HTH luxR-type" evidence="5">
    <location>
        <begin position="160"/>
        <end position="225"/>
    </location>
</feature>
<dbReference type="RefSeq" id="WP_169564563.1">
    <property type="nucleotide sequence ID" value="NZ_JAAXYH010000007.1"/>
</dbReference>
<dbReference type="PROSITE" id="PS50043">
    <property type="entry name" value="HTH_LUXR_2"/>
    <property type="match status" value="1"/>
</dbReference>
<dbReference type="InterPro" id="IPR016032">
    <property type="entry name" value="Sig_transdc_resp-reg_C-effctor"/>
</dbReference>
<keyword evidence="8" id="KW-1185">Reference proteome</keyword>
<evidence type="ECO:0000256" key="4">
    <source>
        <dbReference type="SAM" id="MobiDB-lite"/>
    </source>
</evidence>
<accession>A0A972FUC5</accession>
<feature type="domain" description="Response regulatory" evidence="6">
    <location>
        <begin position="23"/>
        <end position="139"/>
    </location>
</feature>
<dbReference type="GO" id="GO:0000160">
    <property type="term" value="P:phosphorelay signal transduction system"/>
    <property type="evidence" value="ECO:0007669"/>
    <property type="project" value="InterPro"/>
</dbReference>
<dbReference type="Pfam" id="PF00196">
    <property type="entry name" value="GerE"/>
    <property type="match status" value="1"/>
</dbReference>
<dbReference type="InterPro" id="IPR000792">
    <property type="entry name" value="Tscrpt_reg_LuxR_C"/>
</dbReference>
<evidence type="ECO:0000256" key="1">
    <source>
        <dbReference type="ARBA" id="ARBA00022553"/>
    </source>
</evidence>
<dbReference type="SUPFAM" id="SSF46894">
    <property type="entry name" value="C-terminal effector domain of the bipartite response regulators"/>
    <property type="match status" value="1"/>
</dbReference>
<dbReference type="GO" id="GO:0006355">
    <property type="term" value="P:regulation of DNA-templated transcription"/>
    <property type="evidence" value="ECO:0007669"/>
    <property type="project" value="InterPro"/>
</dbReference>
<proteinExistence type="predicted"/>
<dbReference type="InterPro" id="IPR011006">
    <property type="entry name" value="CheY-like_superfamily"/>
</dbReference>
<keyword evidence="1 3" id="KW-0597">Phosphoprotein</keyword>
<evidence type="ECO:0000256" key="3">
    <source>
        <dbReference type="PROSITE-ProRule" id="PRU00169"/>
    </source>
</evidence>
<dbReference type="PRINTS" id="PR00038">
    <property type="entry name" value="HTHLUXR"/>
</dbReference>